<evidence type="ECO:0000313" key="2">
    <source>
        <dbReference type="EMBL" id="GAA5194311.1"/>
    </source>
</evidence>
<gene>
    <name evidence="2" type="ORF">GCM10023322_58370</name>
</gene>
<dbReference type="EMBL" id="BAABJQ010000021">
    <property type="protein sequence ID" value="GAA5194311.1"/>
    <property type="molecule type" value="Genomic_DNA"/>
</dbReference>
<proteinExistence type="predicted"/>
<protein>
    <recommendedName>
        <fullName evidence="1">SnoaL-like domain-containing protein</fullName>
    </recommendedName>
</protein>
<dbReference type="Pfam" id="PF12680">
    <property type="entry name" value="SnoaL_2"/>
    <property type="match status" value="1"/>
</dbReference>
<organism evidence="2 3">
    <name type="scientific">Rugosimonospora acidiphila</name>
    <dbReference type="NCBI Taxonomy" id="556531"/>
    <lineage>
        <taxon>Bacteria</taxon>
        <taxon>Bacillati</taxon>
        <taxon>Actinomycetota</taxon>
        <taxon>Actinomycetes</taxon>
        <taxon>Micromonosporales</taxon>
        <taxon>Micromonosporaceae</taxon>
        <taxon>Rugosimonospora</taxon>
    </lineage>
</organism>
<sequence length="147" mass="16467">MSSENGPHSTRATVETFFRLLGERDADRVADLFAEEIDWFVPGREDIPWAGRRSRRQQVPEYFITMWPVFVAGESEVAIDQVVVEGADAVALGHFTHTVKANGRRFGTPVAMHLTVRDGQIVRLHLYEDTQLAAEAIGTVGTPRQDF</sequence>
<name>A0ABP9SCV1_9ACTN</name>
<evidence type="ECO:0000313" key="3">
    <source>
        <dbReference type="Proteomes" id="UP001501570"/>
    </source>
</evidence>
<dbReference type="SUPFAM" id="SSF54427">
    <property type="entry name" value="NTF2-like"/>
    <property type="match status" value="1"/>
</dbReference>
<dbReference type="Gene3D" id="3.10.450.50">
    <property type="match status" value="1"/>
</dbReference>
<dbReference type="InterPro" id="IPR032710">
    <property type="entry name" value="NTF2-like_dom_sf"/>
</dbReference>
<accession>A0ABP9SCV1</accession>
<dbReference type="PANTHER" id="PTHR41252">
    <property type="entry name" value="BLR2505 PROTEIN"/>
    <property type="match status" value="1"/>
</dbReference>
<dbReference type="InterPro" id="IPR037401">
    <property type="entry name" value="SnoaL-like"/>
</dbReference>
<feature type="domain" description="SnoaL-like" evidence="1">
    <location>
        <begin position="14"/>
        <end position="123"/>
    </location>
</feature>
<evidence type="ECO:0000259" key="1">
    <source>
        <dbReference type="Pfam" id="PF12680"/>
    </source>
</evidence>
<dbReference type="Proteomes" id="UP001501570">
    <property type="component" value="Unassembled WGS sequence"/>
</dbReference>
<comment type="caution">
    <text evidence="2">The sequence shown here is derived from an EMBL/GenBank/DDBJ whole genome shotgun (WGS) entry which is preliminary data.</text>
</comment>
<dbReference type="PANTHER" id="PTHR41252:SF1">
    <property type="entry name" value="BLR2505 PROTEIN"/>
    <property type="match status" value="1"/>
</dbReference>
<dbReference type="RefSeq" id="WP_345634991.1">
    <property type="nucleotide sequence ID" value="NZ_BAABJQ010000021.1"/>
</dbReference>
<reference evidence="3" key="1">
    <citation type="journal article" date="2019" name="Int. J. Syst. Evol. Microbiol.">
        <title>The Global Catalogue of Microorganisms (GCM) 10K type strain sequencing project: providing services to taxonomists for standard genome sequencing and annotation.</title>
        <authorList>
            <consortium name="The Broad Institute Genomics Platform"/>
            <consortium name="The Broad Institute Genome Sequencing Center for Infectious Disease"/>
            <person name="Wu L."/>
            <person name="Ma J."/>
        </authorList>
    </citation>
    <scope>NUCLEOTIDE SEQUENCE [LARGE SCALE GENOMIC DNA]</scope>
    <source>
        <strain evidence="3">JCM 18304</strain>
    </source>
</reference>
<keyword evidence="3" id="KW-1185">Reference proteome</keyword>